<dbReference type="EMBL" id="CP104311">
    <property type="protein sequence ID" value="WWF00647.1"/>
    <property type="molecule type" value="Genomic_DNA"/>
</dbReference>
<dbReference type="Gene3D" id="3.40.50.10610">
    <property type="entry name" value="ABC-type transport auxiliary lipoprotein component"/>
    <property type="match status" value="1"/>
</dbReference>
<keyword evidence="1" id="KW-0732">Signal</keyword>
<name>A0ABZ2F2Y8_METCP</name>
<dbReference type="SUPFAM" id="SSF159594">
    <property type="entry name" value="XCC0632-like"/>
    <property type="match status" value="1"/>
</dbReference>
<evidence type="ECO:0000313" key="3">
    <source>
        <dbReference type="EMBL" id="WWF00647.1"/>
    </source>
</evidence>
<gene>
    <name evidence="3" type="ORF">N4J17_09125</name>
</gene>
<reference evidence="3 4" key="1">
    <citation type="submission" date="2022-09" db="EMBL/GenBank/DDBJ databases">
        <authorList>
            <person name="Giprobiosintez L."/>
        </authorList>
    </citation>
    <scope>NUCLEOTIDE SEQUENCE [LARGE SCALE GENOMIC DNA]</scope>
    <source>
        <strain evidence="4">VKPM-B-12549 (GBS-15)</strain>
    </source>
</reference>
<feature type="domain" description="ABC-type transport auxiliary lipoprotein component" evidence="2">
    <location>
        <begin position="34"/>
        <end position="191"/>
    </location>
</feature>
<keyword evidence="4" id="KW-1185">Reference proteome</keyword>
<feature type="chain" id="PRO_5047275056" evidence="1">
    <location>
        <begin position="21"/>
        <end position="201"/>
    </location>
</feature>
<dbReference type="Proteomes" id="UP001359308">
    <property type="component" value="Chromosome"/>
</dbReference>
<proteinExistence type="predicted"/>
<dbReference type="Pfam" id="PF03886">
    <property type="entry name" value="ABC_trans_aux"/>
    <property type="match status" value="1"/>
</dbReference>
<evidence type="ECO:0000256" key="1">
    <source>
        <dbReference type="SAM" id="SignalP"/>
    </source>
</evidence>
<evidence type="ECO:0000313" key="4">
    <source>
        <dbReference type="Proteomes" id="UP001359308"/>
    </source>
</evidence>
<feature type="signal peptide" evidence="1">
    <location>
        <begin position="1"/>
        <end position="20"/>
    </location>
</feature>
<organism evidence="3 4">
    <name type="scientific">Methylococcus capsulatus</name>
    <dbReference type="NCBI Taxonomy" id="414"/>
    <lineage>
        <taxon>Bacteria</taxon>
        <taxon>Pseudomonadati</taxon>
        <taxon>Pseudomonadota</taxon>
        <taxon>Gammaproteobacteria</taxon>
        <taxon>Methylococcales</taxon>
        <taxon>Methylococcaceae</taxon>
        <taxon>Methylococcus</taxon>
    </lineage>
</organism>
<evidence type="ECO:0000259" key="2">
    <source>
        <dbReference type="Pfam" id="PF03886"/>
    </source>
</evidence>
<dbReference type="RefSeq" id="WP_198321802.1">
    <property type="nucleotide sequence ID" value="NZ_CP104311.1"/>
</dbReference>
<protein>
    <submittedName>
        <fullName evidence="3">PqiC family protein</fullName>
    </submittedName>
</protein>
<accession>A0ABZ2F2Y8</accession>
<sequence>MMPQDHKPAPLMLLMLAALASPACLRHTEPAKFYQLQPLVTSPQTPANLRPAVVGVGPIKLASYLNRPQIVVAEGRNRLQLDEFQRWSEPLQENLTRVLAENLAHLHPADHFIIYPWHRSDGPELQLEARIDRFHTDGSGTSVLDVAWSISKGDTTVYRKRSNYQARAQAGDTESLVSAQSQLLAAFAREVSNALETLRRI</sequence>
<dbReference type="InterPro" id="IPR005586">
    <property type="entry name" value="ABC_trans_aux"/>
</dbReference>